<feature type="compositionally biased region" description="Basic and acidic residues" evidence="1">
    <location>
        <begin position="247"/>
        <end position="259"/>
    </location>
</feature>
<accession>A0ABX8Z066</accession>
<evidence type="ECO:0000256" key="1">
    <source>
        <dbReference type="SAM" id="MobiDB-lite"/>
    </source>
</evidence>
<reference evidence="2 3" key="1">
    <citation type="submission" date="2020-01" db="EMBL/GenBank/DDBJ databases">
        <authorList>
            <person name="Sixt B."/>
            <person name="Schulz F."/>
            <person name="Kostanjsek R."/>
            <person name="Koestlbacher S."/>
            <person name="Collingro A."/>
            <person name="Toenshoff E."/>
            <person name="Horn M."/>
        </authorList>
    </citation>
    <scope>NUCLEOTIDE SEQUENCE [LARGE SCALE GENOMIC DNA]</scope>
    <source>
        <strain evidence="2 3">15C</strain>
    </source>
</reference>
<keyword evidence="3" id="KW-1185">Reference proteome</keyword>
<evidence type="ECO:0000313" key="2">
    <source>
        <dbReference type="EMBL" id="QZA58223.1"/>
    </source>
</evidence>
<proteinExistence type="predicted"/>
<dbReference type="Proteomes" id="UP000822862">
    <property type="component" value="Chromosome"/>
</dbReference>
<dbReference type="EMBL" id="CP075585">
    <property type="protein sequence ID" value="QZA58223.1"/>
    <property type="molecule type" value="Genomic_DNA"/>
</dbReference>
<protein>
    <submittedName>
        <fullName evidence="2">Uncharacterized protein</fullName>
    </submittedName>
</protein>
<sequence>MPELPTTAKTQILEKTSNVSLGQANGPSNTQAKLQAALWMLCNILIKVSEILNKARSESNLASIKAGFSSADETAKAGLLQLGGGVILAGTGAAQGVAGCKNATELAKAKRWREAKIKGINENTIKLKELSTEDIEKSGVTVQVEVVEDGPVLDEIEEEVFYNAEEKVQSCKQTKLEEQAEKTQMTEQANDQGKMASKEADKCIKQINKEYAAEADCIHSRERKFQGLSATGQALYYVSLGLGDRKKADAQKDTIEQQTRDGTQAQQEKTTDGVNKEIDRLKDFDAFRSNSSSLKG</sequence>
<name>A0ABX8Z066_9BACT</name>
<dbReference type="RefSeq" id="WP_194845070.1">
    <property type="nucleotide sequence ID" value="NZ_CP075585.1"/>
</dbReference>
<reference evidence="2 3" key="2">
    <citation type="submission" date="2021-05" db="EMBL/GenBank/DDBJ databases">
        <title>Ecology and evolution of chlamydial symbionts of arthropods.</title>
        <authorList>
            <person name="Halter T."/>
            <person name="Sixt B.S."/>
            <person name="Toenshoff E.R."/>
            <person name="Koestlbacher S."/>
            <person name="Schulz F."/>
            <person name="Kostanjsek R."/>
            <person name="Collingro A."/>
            <person name="Hendrickx F."/>
            <person name="Horn M."/>
        </authorList>
    </citation>
    <scope>NUCLEOTIDE SEQUENCE [LARGE SCALE GENOMIC DNA]</scope>
    <source>
        <strain evidence="2 3">15C</strain>
    </source>
</reference>
<gene>
    <name evidence="2" type="ORF">RHAB15C_0000093</name>
</gene>
<evidence type="ECO:0000313" key="3">
    <source>
        <dbReference type="Proteomes" id="UP000822862"/>
    </source>
</evidence>
<feature type="region of interest" description="Disordered" evidence="1">
    <location>
        <begin position="247"/>
        <end position="277"/>
    </location>
</feature>
<organism evidence="2 3">
    <name type="scientific">Candidatus Rhabdochlamydia porcellionis</name>
    <dbReference type="NCBI Taxonomy" id="225148"/>
    <lineage>
        <taxon>Bacteria</taxon>
        <taxon>Pseudomonadati</taxon>
        <taxon>Chlamydiota</taxon>
        <taxon>Chlamydiia</taxon>
        <taxon>Parachlamydiales</taxon>
        <taxon>Candidatus Rhabdochlamydiaceae</taxon>
        <taxon>Candidatus Rhabdochlamydia</taxon>
    </lineage>
</organism>